<proteinExistence type="predicted"/>
<feature type="transmembrane region" description="Helical" evidence="8">
    <location>
        <begin position="282"/>
        <end position="300"/>
    </location>
</feature>
<dbReference type="SUPFAM" id="SSF103473">
    <property type="entry name" value="MFS general substrate transporter"/>
    <property type="match status" value="1"/>
</dbReference>
<feature type="compositionally biased region" description="Low complexity" evidence="7">
    <location>
        <begin position="12"/>
        <end position="23"/>
    </location>
</feature>
<feature type="transmembrane region" description="Helical" evidence="8">
    <location>
        <begin position="169"/>
        <end position="191"/>
    </location>
</feature>
<feature type="transmembrane region" description="Helical" evidence="8">
    <location>
        <begin position="104"/>
        <end position="123"/>
    </location>
</feature>
<keyword evidence="11" id="KW-1185">Reference proteome</keyword>
<feature type="transmembrane region" description="Helical" evidence="8">
    <location>
        <begin position="244"/>
        <end position="270"/>
    </location>
</feature>
<feature type="transmembrane region" description="Helical" evidence="8">
    <location>
        <begin position="41"/>
        <end position="65"/>
    </location>
</feature>
<evidence type="ECO:0000313" key="11">
    <source>
        <dbReference type="Proteomes" id="UP000442707"/>
    </source>
</evidence>
<evidence type="ECO:0000256" key="4">
    <source>
        <dbReference type="ARBA" id="ARBA00022692"/>
    </source>
</evidence>
<evidence type="ECO:0000256" key="3">
    <source>
        <dbReference type="ARBA" id="ARBA00022475"/>
    </source>
</evidence>
<evidence type="ECO:0000313" key="10">
    <source>
        <dbReference type="EMBL" id="KAB1141424.1"/>
    </source>
</evidence>
<sequence length="459" mass="47738">MTGEKTGGTAPGPGDATPDGTADSTPGARTPRLLASRNPRLYYAGLIVSQVGTNAQLVALGWFTYQLSRDAIVLGVVTAAPILTMLLLSQVGGLAADRFPPRRVLLCTHSLLALLTLLLGLLAHSGSIAVWHLVLSALCVGSINAIGLPTEQVFVSEVAGDALLRKAVTLNNVILNLSLVVGSAAAGPLLGAMGLGGVALLNALSYLTMVTALLLVSPARLHVRPRRPGSRPRVRGAWGYVRHSPGLTVLLVVIGIVGLFGTSLPSLLLLLCSSELTAQAEAYGILLAVTSVGSLVGAWLTWRTKVALGTVLVATLLLGILELATAVMPSLLTLGMVLLPVGVVSLVLRAGLLSLAQLQTLPEFRGRVMAIFQLVYRAGWFLGTLLASWLAQTWGPRPVIALGGAAVTLLVGAVVLLMTASRAMSVSLVAQRVPHISIALAPHPTGRHRRPPPHMATDQ</sequence>
<evidence type="ECO:0000256" key="5">
    <source>
        <dbReference type="ARBA" id="ARBA00022989"/>
    </source>
</evidence>
<keyword evidence="5 8" id="KW-1133">Transmembrane helix</keyword>
<feature type="domain" description="Major facilitator superfamily (MFS) profile" evidence="9">
    <location>
        <begin position="38"/>
        <end position="424"/>
    </location>
</feature>
<evidence type="ECO:0000256" key="7">
    <source>
        <dbReference type="SAM" id="MobiDB-lite"/>
    </source>
</evidence>
<name>A0A6H9UR95_9ACTN</name>
<dbReference type="PROSITE" id="PS50850">
    <property type="entry name" value="MFS"/>
    <property type="match status" value="1"/>
</dbReference>
<reference evidence="10 11" key="1">
    <citation type="submission" date="2019-09" db="EMBL/GenBank/DDBJ databases">
        <title>Screening of Novel Bioactive Compounds from Soil-Associated.</title>
        <authorList>
            <person name="Zhao S."/>
        </authorList>
    </citation>
    <scope>NUCLEOTIDE SEQUENCE [LARGE SCALE GENOMIC DNA]</scope>
    <source>
        <strain evidence="10 11">HIT-DPA4</strain>
    </source>
</reference>
<dbReference type="RefSeq" id="WP_150955385.1">
    <property type="nucleotide sequence ID" value="NZ_VZRB01000032.1"/>
</dbReference>
<feature type="transmembrane region" description="Helical" evidence="8">
    <location>
        <begin position="307"/>
        <end position="328"/>
    </location>
</feature>
<dbReference type="Pfam" id="PF05977">
    <property type="entry name" value="MFS_3"/>
    <property type="match status" value="1"/>
</dbReference>
<dbReference type="GO" id="GO:0022857">
    <property type="term" value="F:transmembrane transporter activity"/>
    <property type="evidence" value="ECO:0007669"/>
    <property type="project" value="InterPro"/>
</dbReference>
<feature type="transmembrane region" description="Helical" evidence="8">
    <location>
        <begin position="368"/>
        <end position="392"/>
    </location>
</feature>
<dbReference type="EMBL" id="VZRB01000032">
    <property type="protein sequence ID" value="KAB1141424.1"/>
    <property type="molecule type" value="Genomic_DNA"/>
</dbReference>
<dbReference type="InterPro" id="IPR036259">
    <property type="entry name" value="MFS_trans_sf"/>
</dbReference>
<evidence type="ECO:0000256" key="6">
    <source>
        <dbReference type="ARBA" id="ARBA00023136"/>
    </source>
</evidence>
<evidence type="ECO:0000256" key="8">
    <source>
        <dbReference type="SAM" id="Phobius"/>
    </source>
</evidence>
<keyword evidence="4 8" id="KW-0812">Transmembrane</keyword>
<keyword evidence="2" id="KW-0813">Transport</keyword>
<dbReference type="Proteomes" id="UP000442707">
    <property type="component" value="Unassembled WGS sequence"/>
</dbReference>
<dbReference type="CDD" id="cd06173">
    <property type="entry name" value="MFS_MefA_like"/>
    <property type="match status" value="1"/>
</dbReference>
<dbReference type="PANTHER" id="PTHR23513:SF11">
    <property type="entry name" value="STAPHYLOFERRIN A TRANSPORTER"/>
    <property type="match status" value="1"/>
</dbReference>
<feature type="transmembrane region" description="Helical" evidence="8">
    <location>
        <begin position="334"/>
        <end position="356"/>
    </location>
</feature>
<evidence type="ECO:0000256" key="2">
    <source>
        <dbReference type="ARBA" id="ARBA00022448"/>
    </source>
</evidence>
<feature type="transmembrane region" description="Helical" evidence="8">
    <location>
        <begin position="203"/>
        <end position="223"/>
    </location>
</feature>
<dbReference type="InterPro" id="IPR010290">
    <property type="entry name" value="TM_effector"/>
</dbReference>
<dbReference type="GO" id="GO:0005886">
    <property type="term" value="C:plasma membrane"/>
    <property type="evidence" value="ECO:0007669"/>
    <property type="project" value="UniProtKB-SubCell"/>
</dbReference>
<dbReference type="PANTHER" id="PTHR23513">
    <property type="entry name" value="INTEGRAL MEMBRANE EFFLUX PROTEIN-RELATED"/>
    <property type="match status" value="1"/>
</dbReference>
<dbReference type="Gene3D" id="1.20.1250.20">
    <property type="entry name" value="MFS general substrate transporter like domains"/>
    <property type="match status" value="1"/>
</dbReference>
<feature type="transmembrane region" description="Helical" evidence="8">
    <location>
        <begin position="129"/>
        <end position="148"/>
    </location>
</feature>
<organism evidence="10 11">
    <name type="scientific">Streptomyces luteolifulvus</name>
    <dbReference type="NCBI Taxonomy" id="2615112"/>
    <lineage>
        <taxon>Bacteria</taxon>
        <taxon>Bacillati</taxon>
        <taxon>Actinomycetota</taxon>
        <taxon>Actinomycetes</taxon>
        <taxon>Kitasatosporales</taxon>
        <taxon>Streptomycetaceae</taxon>
        <taxon>Streptomyces</taxon>
    </lineage>
</organism>
<gene>
    <name evidence="10" type="ORF">F7R91_32905</name>
</gene>
<keyword evidence="3" id="KW-1003">Cell membrane</keyword>
<comment type="caution">
    <text evidence="10">The sequence shown here is derived from an EMBL/GenBank/DDBJ whole genome shotgun (WGS) entry which is preliminary data.</text>
</comment>
<feature type="transmembrane region" description="Helical" evidence="8">
    <location>
        <begin position="398"/>
        <end position="418"/>
    </location>
</feature>
<accession>A0A6H9UR95</accession>
<keyword evidence="6 8" id="KW-0472">Membrane</keyword>
<comment type="subcellular location">
    <subcellularLocation>
        <location evidence="1">Cell membrane</location>
        <topology evidence="1">Multi-pass membrane protein</topology>
    </subcellularLocation>
</comment>
<feature type="region of interest" description="Disordered" evidence="7">
    <location>
        <begin position="1"/>
        <end position="32"/>
    </location>
</feature>
<feature type="compositionally biased region" description="Gly residues" evidence="7">
    <location>
        <begin position="1"/>
        <end position="11"/>
    </location>
</feature>
<dbReference type="AlphaFoldDB" id="A0A6H9UR95"/>
<evidence type="ECO:0000256" key="1">
    <source>
        <dbReference type="ARBA" id="ARBA00004651"/>
    </source>
</evidence>
<protein>
    <submittedName>
        <fullName evidence="10">MFS transporter</fullName>
    </submittedName>
</protein>
<dbReference type="InterPro" id="IPR020846">
    <property type="entry name" value="MFS_dom"/>
</dbReference>
<feature type="transmembrane region" description="Helical" evidence="8">
    <location>
        <begin position="71"/>
        <end position="92"/>
    </location>
</feature>
<evidence type="ECO:0000259" key="9">
    <source>
        <dbReference type="PROSITE" id="PS50850"/>
    </source>
</evidence>